<proteinExistence type="predicted"/>
<feature type="compositionally biased region" description="Basic and acidic residues" evidence="1">
    <location>
        <begin position="1865"/>
        <end position="1874"/>
    </location>
</feature>
<feature type="compositionally biased region" description="Acidic residues" evidence="1">
    <location>
        <begin position="1875"/>
        <end position="1890"/>
    </location>
</feature>
<feature type="compositionally biased region" description="Low complexity" evidence="1">
    <location>
        <begin position="1891"/>
        <end position="1910"/>
    </location>
</feature>
<feature type="compositionally biased region" description="Basic and acidic residues" evidence="1">
    <location>
        <begin position="1628"/>
        <end position="1641"/>
    </location>
</feature>
<keyword evidence="2" id="KW-0732">Signal</keyword>
<feature type="signal peptide" evidence="2">
    <location>
        <begin position="1"/>
        <end position="24"/>
    </location>
</feature>
<feature type="region of interest" description="Disordered" evidence="1">
    <location>
        <begin position="519"/>
        <end position="541"/>
    </location>
</feature>
<reference evidence="4 5" key="2">
    <citation type="submission" date="2024-05" db="EMBL/GenBank/DDBJ databases">
        <authorList>
            <person name="Chen Y."/>
            <person name="Shah S."/>
            <person name="Dougan E. K."/>
            <person name="Thang M."/>
            <person name="Chan C."/>
        </authorList>
    </citation>
    <scope>NUCLEOTIDE SEQUENCE [LARGE SCALE GENOMIC DNA]</scope>
</reference>
<evidence type="ECO:0000256" key="1">
    <source>
        <dbReference type="SAM" id="MobiDB-lite"/>
    </source>
</evidence>
<evidence type="ECO:0000256" key="2">
    <source>
        <dbReference type="SAM" id="SignalP"/>
    </source>
</evidence>
<feature type="region of interest" description="Disordered" evidence="1">
    <location>
        <begin position="955"/>
        <end position="988"/>
    </location>
</feature>
<comment type="caution">
    <text evidence="3">The sequence shown here is derived from an EMBL/GenBank/DDBJ whole genome shotgun (WGS) entry which is preliminary data.</text>
</comment>
<feature type="compositionally biased region" description="Basic and acidic residues" evidence="1">
    <location>
        <begin position="364"/>
        <end position="379"/>
    </location>
</feature>
<name>A0A9P1GMV2_9DINO</name>
<dbReference type="EMBL" id="CAMXCT030006655">
    <property type="protein sequence ID" value="CAL4805071.1"/>
    <property type="molecule type" value="Genomic_DNA"/>
</dbReference>
<accession>A0A9P1GMV2</accession>
<evidence type="ECO:0000313" key="5">
    <source>
        <dbReference type="Proteomes" id="UP001152797"/>
    </source>
</evidence>
<feature type="region of interest" description="Disordered" evidence="1">
    <location>
        <begin position="1602"/>
        <end position="1680"/>
    </location>
</feature>
<feature type="chain" id="PRO_5043273052" evidence="2">
    <location>
        <begin position="25"/>
        <end position="2967"/>
    </location>
</feature>
<feature type="region of interest" description="Disordered" evidence="1">
    <location>
        <begin position="351"/>
        <end position="393"/>
    </location>
</feature>
<sequence>MLRPLVGLVLLVHGNSGWWAPANATDPPEGPWKAWARTKSPRLVEQMDTFPDSMDGVRTTMGPRNLVLGRLVIAVLMTVAWIVRRAVRIAGRLMYHLQRFFGGTPEAVDAEYHGPGTGSTPETAELRKFKAGSHDKWIVLKRAQDVVVFRVGSEAQAIRSSGMYVGVEPDSMRGSPALMAELHGHDRVHLCRNESCPEDGQHFKVYGLAKKYDPEKFELALAAEGAKQAGSTLWRWAWAGGKVVKDRMADFGSESETEHLPRNAHRVRWSLDGGDVVLSAGPCTESAKEQVTLLAEDEFQPHAVGSFCPTHANKYLCTRYIKKCCHTGCKRLGKASASGVNVCWAHEQEGIGRRSRSRSRDRRARADSDDGQERDRDRGGSPPGEGQRVPDGGYQSLLDELKEMRESLPKERDGEGLEITRGDPEVIGSQELGKEFFERYTQGRDVGLSENQVRRAMAEEKGMGISELSRVLHRLGSTEQSRGQKGLTKFLSKWKVDFEDEEDVALGASDASSIPRSWSVLNSESPGKVSTPPGLAETPPQVLEKSGTRLAIGAPTIYGKGDRRAGAASGSGADPMAALAQAIQSQTVEIASLVKAQTEVSSHPQGSVKGINRLSEEMIYIMRACDQYNVAVCPGEVGGALANALMAAQIGAATKLRAMGFRQRMTQRLAVGIAGPYWGSQEKFCLGASDFIHYTDAELDAFATDRQVKTGVEQRPAAPTKLEEWTARARRQNQVWCLVYGAAWKEVREHALETLAEWHQECPHKWPLNVVMDAWEELHWRFLEEVKELIRALKKVAKRESMSQQGWFKTELEPRIERRQERTLWRLTWDGGRRDRGQPAGGVQSAGQAAGGDGGQGKAKTLLGPKLSTEEVNRARDRAPVDKNGVLLCWGNLTHQGCNVAQCQRSHEPLRGQFEQLDPCVRMQLIRRGGLKRMRLETKESAEYKIKELRTGVATDKTEKMAKPKRKAGEAEAQSGPEEGDGGKAGGTTYQRVRFWDVPEEFEAVDYTKQEDVQELVKAPDQDWAVPASHQERAYHGGEDDAPSDAVALMNEAKRLQEGPVLQALAEASNDLYAWAATRVAREPALTLEELLEEMQMYGASDLAHEAAALMERQPEGGKAGEQPRLTVRDTMWAHGEPGQGSVEVDGVVWRTWDYLEDVTMNDELASVLGVADPGEEKRQCVTKTMAAGILWRRLGRRPTMAEVVEEARELRLEQTRIAVDANTQMGQAAEFVTPVEHELRIYAHDVVHPHHERDFRSFAVFPVGALEDARVVVLGADVRGRLLVESIVGGSWKPGQWTICALIWKGHMVLAQPPEDFDLETWLEAEDVISTPILGFSFFWHARHDQDQAALHVATAGRDEKQGMSWWSLDDNSQLAAVATVAGTWEARDSVQIRNSAGGDLMLRELFAGQATLTRAWKQRGGKALEPVEVYAYPHHREGYRAAHDLLRPEVQDVHLQRTRHGPENVGWAASPCTSYCDWNLENGGSRTFEHPEGGSGRPLTEKEKEGNQLSEFGAKYFLNMLENDGFPIAESSGGSGRYPKQWDLLCWQAILARPDVDWVEFKMCAYGLGPPDEPDAYYQHLTRVVFRKHAAFKAALSRRCPGVSPTHRHVALKGSRPGSRAGGCDENEKKVTDNPRWGELEEAGLRNGGDSEENEEEKGASQEPEWDPDTRPGQPKGRLERVGDAWQLLNPVPRSYQPIKEALDPSVSMVADEGNMDQSLSEVGTPSATDDRNAWHEFNDVNEFDDVLQASILDGWDDDPREARLSMNCLDREDQYSEKYYLPDGRDYFQEGRGHLAVFHVEPRRTCFVPYPDFGHEFHLSLDQLSGERMTVCKHFGPPPEERLKLSYFYDSMTTGDPWEEGGPDHWDRGDGGDPDDEEFEEEAEEESPTSTTSYGSSRTRSTRRAGGLQPNPEARHLARDYVKCVANLGEGAVSDWASVLQCGDELLTAAGGVEEAARLLWDARKEAKLDNLRGVRDETLDGVLHPLVLEYLRAVECNGMVARHPGSKARVEAGLHPNAKNNLDQVYKQIFKDVRKHRVLVVKRGNQRLGTTVSSPFEAVDKMLPDRSIAPDKRIVHDQRQVNSQTDKLWHPPALQPTHQQIARRILWHKTRFPGLDVLISKRDIAGAFRLLWVAPGDAHLFAGDLPWNVKKMAEEEGANGGQHDGEDMTVIYLVSSFGFSGSPGRATEDYHRAHRPARPRRDGACSFDSKVLVDDCVLVEPAVGLRPWVSASCYDGVKLMLGSAAVNEEKNLVEGVFRHEQTVWGLTMNSKTELASLPARRIEKGAHLLAHHAFDYDMVCLTLRQLQQFRGITTGWSVVVKGLKNELKAADVFLTGGDGSLPVKPKVSSYLDETMATTRAWEDLWALFEMCRWLCARPEMWESQFCATLDELLDPRERLALPRGHRHAVFVSADATETVVGAIDWTNGQVARLSTDQVGPWLEEALKGEMEDEKVVVYAGDNQVVRAWITKRQSGSRAGRLLLRVLAMCEMRYGFTTVAGWWRTFHNVDADFVTRCTTKEFGEYMAKKGWSFVDIGPPIEQASEDTSRFGLCFLSWSSPGDRHLIMQLKERRMRRAIDRPLGIPWPDIEVLEWAVQGRMVRDFDMAARATGAAREGQGMVRLGMGTVGCDIKGNQVRAFLEWARQKKVAVGLIEGPPLANWESGMEWCAAVGWGNTIVVEFVTTELGEALARRRKALVVSPNPIDEQSVNHLMVKAVVATPLGAVVNTGKVAEDLVWRFPYKMELVQGAPRDPLPHVAAHVWWEQGAMRENLHGLTGPGRWPLVQRGQEHYEQLYIYDRAGPSGSARALSFEEIWKAQGRTASEWKATVASCEGVPVHAFDEGCKGTGARTAETLLAVAAAVACDKGVLRAGAIRDGRSDESLAKLLLWLRRWKQGEFGREGQTRKAGGAARRRVVPLGEALWLQALEDEENFGDWRAGGRLAREPKNKPLGQHRHCTGGMPI</sequence>
<organism evidence="3">
    <name type="scientific">Cladocopium goreaui</name>
    <dbReference type="NCBI Taxonomy" id="2562237"/>
    <lineage>
        <taxon>Eukaryota</taxon>
        <taxon>Sar</taxon>
        <taxon>Alveolata</taxon>
        <taxon>Dinophyceae</taxon>
        <taxon>Suessiales</taxon>
        <taxon>Symbiodiniaceae</taxon>
        <taxon>Cladocopium</taxon>
    </lineage>
</organism>
<feature type="region of interest" description="Disordered" evidence="1">
    <location>
        <begin position="830"/>
        <end position="868"/>
    </location>
</feature>
<dbReference type="Proteomes" id="UP001152797">
    <property type="component" value="Unassembled WGS sequence"/>
</dbReference>
<feature type="compositionally biased region" description="Basic residues" evidence="1">
    <location>
        <begin position="353"/>
        <end position="363"/>
    </location>
</feature>
<dbReference type="EMBL" id="CAMXCT020006655">
    <property type="protein sequence ID" value="CAL1171134.1"/>
    <property type="molecule type" value="Genomic_DNA"/>
</dbReference>
<evidence type="ECO:0000313" key="3">
    <source>
        <dbReference type="EMBL" id="CAI4017759.1"/>
    </source>
</evidence>
<dbReference type="OrthoDB" id="129365at2759"/>
<reference evidence="3" key="1">
    <citation type="submission" date="2022-10" db="EMBL/GenBank/DDBJ databases">
        <authorList>
            <person name="Chen Y."/>
            <person name="Dougan E. K."/>
            <person name="Chan C."/>
            <person name="Rhodes N."/>
            <person name="Thang M."/>
        </authorList>
    </citation>
    <scope>NUCLEOTIDE SEQUENCE</scope>
</reference>
<feature type="compositionally biased region" description="Basic and acidic residues" evidence="1">
    <location>
        <begin position="955"/>
        <end position="970"/>
    </location>
</feature>
<feature type="region of interest" description="Disordered" evidence="1">
    <location>
        <begin position="1857"/>
        <end position="1915"/>
    </location>
</feature>
<gene>
    <name evidence="3" type="ORF">C1SCF055_LOCUS42379</name>
</gene>
<dbReference type="EMBL" id="CAMXCT010006655">
    <property type="protein sequence ID" value="CAI4017759.1"/>
    <property type="molecule type" value="Genomic_DNA"/>
</dbReference>
<protein>
    <submittedName>
        <fullName evidence="4">Tyr recombinase domain-containing protein</fullName>
    </submittedName>
</protein>
<evidence type="ECO:0000313" key="4">
    <source>
        <dbReference type="EMBL" id="CAL4805071.1"/>
    </source>
</evidence>
<keyword evidence="5" id="KW-1185">Reference proteome</keyword>